<dbReference type="AlphaFoldDB" id="A0A6B8V8E5"/>
<name>A0A6B8V8E5_9CORY</name>
<evidence type="ECO:0000256" key="1">
    <source>
        <dbReference type="ARBA" id="ARBA00023015"/>
    </source>
</evidence>
<dbReference type="InterPro" id="IPR011711">
    <property type="entry name" value="GntR_C"/>
</dbReference>
<proteinExistence type="predicted"/>
<dbReference type="InterPro" id="IPR036388">
    <property type="entry name" value="WH-like_DNA-bd_sf"/>
</dbReference>
<dbReference type="SMART" id="SM00345">
    <property type="entry name" value="HTH_GNTR"/>
    <property type="match status" value="1"/>
</dbReference>
<dbReference type="PANTHER" id="PTHR43537">
    <property type="entry name" value="TRANSCRIPTIONAL REGULATOR, GNTR FAMILY"/>
    <property type="match status" value="1"/>
</dbReference>
<dbReference type="Proteomes" id="UP000427071">
    <property type="component" value="Chromosome"/>
</dbReference>
<dbReference type="CDD" id="cd07377">
    <property type="entry name" value="WHTH_GntR"/>
    <property type="match status" value="1"/>
</dbReference>
<evidence type="ECO:0000256" key="2">
    <source>
        <dbReference type="ARBA" id="ARBA00023125"/>
    </source>
</evidence>
<organism evidence="5 6">
    <name type="scientific">Corynebacterium kalinowskii</name>
    <dbReference type="NCBI Taxonomy" id="2675216"/>
    <lineage>
        <taxon>Bacteria</taxon>
        <taxon>Bacillati</taxon>
        <taxon>Actinomycetota</taxon>
        <taxon>Actinomycetes</taxon>
        <taxon>Mycobacteriales</taxon>
        <taxon>Corynebacteriaceae</taxon>
        <taxon>Corynebacterium</taxon>
    </lineage>
</organism>
<dbReference type="SMART" id="SM00895">
    <property type="entry name" value="FCD"/>
    <property type="match status" value="1"/>
</dbReference>
<dbReference type="GO" id="GO:0003677">
    <property type="term" value="F:DNA binding"/>
    <property type="evidence" value="ECO:0007669"/>
    <property type="project" value="UniProtKB-KW"/>
</dbReference>
<dbReference type="Gene3D" id="1.10.10.10">
    <property type="entry name" value="Winged helix-like DNA-binding domain superfamily/Winged helix DNA-binding domain"/>
    <property type="match status" value="1"/>
</dbReference>
<protein>
    <submittedName>
        <fullName evidence="5">HTH-type transcriptional regulator LutR</fullName>
    </submittedName>
</protein>
<dbReference type="RefSeq" id="WP_156191789.1">
    <property type="nucleotide sequence ID" value="NZ_CP046452.1"/>
</dbReference>
<evidence type="ECO:0000259" key="4">
    <source>
        <dbReference type="PROSITE" id="PS50949"/>
    </source>
</evidence>
<dbReference type="KEGG" id="ckw:CKALI_02465"/>
<dbReference type="SUPFAM" id="SSF48008">
    <property type="entry name" value="GntR ligand-binding domain-like"/>
    <property type="match status" value="1"/>
</dbReference>
<keyword evidence="1" id="KW-0805">Transcription regulation</keyword>
<dbReference type="PROSITE" id="PS50949">
    <property type="entry name" value="HTH_GNTR"/>
    <property type="match status" value="1"/>
</dbReference>
<dbReference type="Pfam" id="PF00392">
    <property type="entry name" value="GntR"/>
    <property type="match status" value="1"/>
</dbReference>
<reference evidence="6" key="1">
    <citation type="submission" date="2019-11" db="EMBL/GenBank/DDBJ databases">
        <title>Complete genome sequence of Corynebacterium kalinowskii 1959, a novel Corynebacterium species isolated from soil of a small paddock in Vilsendorf, Germany.</title>
        <authorList>
            <person name="Schaffert L."/>
            <person name="Ruwe M."/>
            <person name="Milse J."/>
            <person name="Hanuschka K."/>
            <person name="Ortseifen V."/>
            <person name="Droste J."/>
            <person name="Brandt D."/>
            <person name="Schlueter L."/>
            <person name="Kutter Y."/>
            <person name="Vinke S."/>
            <person name="Viehoefer P."/>
            <person name="Jacob L."/>
            <person name="Luebke N.-C."/>
            <person name="Schulte-Berndt E."/>
            <person name="Hain C."/>
            <person name="Linder M."/>
            <person name="Schmidt P."/>
            <person name="Wollenschlaeger L."/>
            <person name="Luttermann T."/>
            <person name="Thieme E."/>
            <person name="Hassa J."/>
            <person name="Haak M."/>
            <person name="Wittchen M."/>
            <person name="Mentz A."/>
            <person name="Persicke M."/>
            <person name="Busche T."/>
            <person name="Ruckert C."/>
        </authorList>
    </citation>
    <scope>NUCLEOTIDE SEQUENCE [LARGE SCALE GENOMIC DNA]</scope>
    <source>
        <strain evidence="6">1959</strain>
    </source>
</reference>
<evidence type="ECO:0000313" key="6">
    <source>
        <dbReference type="Proteomes" id="UP000427071"/>
    </source>
</evidence>
<dbReference type="InterPro" id="IPR008920">
    <property type="entry name" value="TF_FadR/GntR_C"/>
</dbReference>
<keyword evidence="2" id="KW-0238">DNA-binding</keyword>
<dbReference type="EMBL" id="CP046452">
    <property type="protein sequence ID" value="QGU01382.1"/>
    <property type="molecule type" value="Genomic_DNA"/>
</dbReference>
<feature type="domain" description="HTH gntR-type" evidence="4">
    <location>
        <begin position="10"/>
        <end position="77"/>
    </location>
</feature>
<keyword evidence="6" id="KW-1185">Reference proteome</keyword>
<sequence length="237" mass="25983">MSSTPLRSHAPLLEIVLDQIGSDIVSGKIQPGEKFTLQTLCESFSISRTVARETMRALEHLGMVSSSRRVGITVLPTEKWSVFSGPIIRWRLRVATQRDEQLNSLTALREAVAPRAARIAAIAASQREGQRLRDLASTMRELGEQGKGDTEDFLEANIEYHSLLLSGSDNEMFTALIPSITAVIQARHDINGFEASPSGQLLACYNDLADALFDRDDAKAEQLCKELIELEGSSTVA</sequence>
<accession>A0A6B8V8E5</accession>
<dbReference type="InterPro" id="IPR036390">
    <property type="entry name" value="WH_DNA-bd_sf"/>
</dbReference>
<dbReference type="Gene3D" id="1.20.120.530">
    <property type="entry name" value="GntR ligand-binding domain-like"/>
    <property type="match status" value="1"/>
</dbReference>
<dbReference type="Pfam" id="PF07729">
    <property type="entry name" value="FCD"/>
    <property type="match status" value="1"/>
</dbReference>
<dbReference type="InterPro" id="IPR000524">
    <property type="entry name" value="Tscrpt_reg_HTH_GntR"/>
</dbReference>
<keyword evidence="3" id="KW-0804">Transcription</keyword>
<dbReference type="SUPFAM" id="SSF46785">
    <property type="entry name" value="Winged helix' DNA-binding domain"/>
    <property type="match status" value="1"/>
</dbReference>
<evidence type="ECO:0000313" key="5">
    <source>
        <dbReference type="EMBL" id="QGU01382.1"/>
    </source>
</evidence>
<dbReference type="GO" id="GO:0003700">
    <property type="term" value="F:DNA-binding transcription factor activity"/>
    <property type="evidence" value="ECO:0007669"/>
    <property type="project" value="InterPro"/>
</dbReference>
<gene>
    <name evidence="5" type="primary">lutR1</name>
    <name evidence="5" type="ORF">CKALI_02465</name>
</gene>
<evidence type="ECO:0000256" key="3">
    <source>
        <dbReference type="ARBA" id="ARBA00023163"/>
    </source>
</evidence>
<dbReference type="PANTHER" id="PTHR43537:SF44">
    <property type="entry name" value="GNTR FAMILY REGULATORY PROTEIN"/>
    <property type="match status" value="1"/>
</dbReference>